<sequence length="386" mass="43244">MEARELFVHDKYAIAITSMTKLGDKLYLGLTGGTRCLASYDIAKDEIVMENEIFPWIEGRGYCGKIHNAMGAMGEDSLLIGEGNHFTWDGIPVAYNYLSKELPESMLYRKREQGFPEAKFTDFCLPDLSNWDRRASDPGGKIIKYGTKNGTVEVVCSLPDYLYVQAMVTDPARQRAYGCTIPDNHFFSLDLPTGTLTDYGHISDYANHNLVVTPDGRCRGAWIDRSDGSMKLLQFDPDRDRLEYSNTVILKDPGSKIAGNLGIDQWLVSREGKVYMGTVANSLLFEFHFEEGRFELLGQLAQGGRVTSMDEDEQGVIWIGAGYPNMHLVRFDPKASGRGRLIDCGPVNSRYERCYFHASSYADGKLYLGETDGFSPSLHIIDLHTL</sequence>
<dbReference type="InterPro" id="IPR011044">
    <property type="entry name" value="Quino_amine_DH_bsu"/>
</dbReference>
<accession>A0A5C4SYX7</accession>
<gene>
    <name evidence="1" type="ORF">FE784_32820</name>
</gene>
<dbReference type="AlphaFoldDB" id="A0A5C4SYX7"/>
<dbReference type="Gene3D" id="2.130.10.10">
    <property type="entry name" value="YVTN repeat-like/Quinoprotein amine dehydrogenase"/>
    <property type="match status" value="1"/>
</dbReference>
<dbReference type="OrthoDB" id="5477914at2"/>
<proteinExistence type="predicted"/>
<protein>
    <submittedName>
        <fullName evidence="1">Uncharacterized protein</fullName>
    </submittedName>
</protein>
<dbReference type="RefSeq" id="WP_139606476.1">
    <property type="nucleotide sequence ID" value="NZ_VDCQ01000067.1"/>
</dbReference>
<evidence type="ECO:0000313" key="2">
    <source>
        <dbReference type="Proteomes" id="UP000307943"/>
    </source>
</evidence>
<dbReference type="Proteomes" id="UP000307943">
    <property type="component" value="Unassembled WGS sequence"/>
</dbReference>
<reference evidence="1 2" key="1">
    <citation type="submission" date="2019-05" db="EMBL/GenBank/DDBJ databases">
        <title>We sequenced the genome of Paenibacillus hemerocallicola KCTC 33185 for further insight into its adaptation and study the phylogeny of Paenibacillus.</title>
        <authorList>
            <person name="Narsing Rao M.P."/>
        </authorList>
    </citation>
    <scope>NUCLEOTIDE SEQUENCE [LARGE SCALE GENOMIC DNA]</scope>
    <source>
        <strain evidence="1 2">KCTC 33185</strain>
    </source>
</reference>
<evidence type="ECO:0000313" key="1">
    <source>
        <dbReference type="EMBL" id="TNJ62014.1"/>
    </source>
</evidence>
<keyword evidence="2" id="KW-1185">Reference proteome</keyword>
<organism evidence="1 2">
    <name type="scientific">Paenibacillus hemerocallicola</name>
    <dbReference type="NCBI Taxonomy" id="1172614"/>
    <lineage>
        <taxon>Bacteria</taxon>
        <taxon>Bacillati</taxon>
        <taxon>Bacillota</taxon>
        <taxon>Bacilli</taxon>
        <taxon>Bacillales</taxon>
        <taxon>Paenibacillaceae</taxon>
        <taxon>Paenibacillus</taxon>
    </lineage>
</organism>
<name>A0A5C4SYX7_9BACL</name>
<dbReference type="EMBL" id="VDCQ01000067">
    <property type="protein sequence ID" value="TNJ62014.1"/>
    <property type="molecule type" value="Genomic_DNA"/>
</dbReference>
<dbReference type="InterPro" id="IPR015943">
    <property type="entry name" value="WD40/YVTN_repeat-like_dom_sf"/>
</dbReference>
<comment type="caution">
    <text evidence="1">The sequence shown here is derived from an EMBL/GenBank/DDBJ whole genome shotgun (WGS) entry which is preliminary data.</text>
</comment>
<dbReference type="SUPFAM" id="SSF50969">
    <property type="entry name" value="YVTN repeat-like/Quinoprotein amine dehydrogenase"/>
    <property type="match status" value="1"/>
</dbReference>